<evidence type="ECO:0008006" key="3">
    <source>
        <dbReference type="Google" id="ProtNLM"/>
    </source>
</evidence>
<evidence type="ECO:0000313" key="2">
    <source>
        <dbReference type="Proteomes" id="UP001497444"/>
    </source>
</evidence>
<accession>A0ABP0VBA0</accession>
<keyword evidence="2" id="KW-1185">Reference proteome</keyword>
<name>A0ABP0VBA0_9BRYO</name>
<evidence type="ECO:0000313" key="1">
    <source>
        <dbReference type="EMBL" id="CAK9251231.1"/>
    </source>
</evidence>
<organism evidence="1 2">
    <name type="scientific">Sphagnum jensenii</name>
    <dbReference type="NCBI Taxonomy" id="128206"/>
    <lineage>
        <taxon>Eukaryota</taxon>
        <taxon>Viridiplantae</taxon>
        <taxon>Streptophyta</taxon>
        <taxon>Embryophyta</taxon>
        <taxon>Bryophyta</taxon>
        <taxon>Sphagnophytina</taxon>
        <taxon>Sphagnopsida</taxon>
        <taxon>Sphagnales</taxon>
        <taxon>Sphagnaceae</taxon>
        <taxon>Sphagnum</taxon>
    </lineage>
</organism>
<gene>
    <name evidence="1" type="ORF">CSSPJE1EN1_LOCUS26609</name>
</gene>
<protein>
    <recommendedName>
        <fullName evidence="3">DRBM domain-containing protein</fullName>
    </recommendedName>
</protein>
<sequence length="194" mass="21915">MNTYGVAYRFQNNEVEGFKGTGFTADSAERDAISQVVKKLQSFQVPEQFDPKRVYSSPEKLTPQEYESQTISGKYNDMKPIKGQIIKAPNRAAILDYILDNNAALYVDQVDMLSCCGLCDEPPTTEELEELKRLQFLYPADIEIPSQLAQPLLVDKITACAMRLVRNGLTEETKVKFDNLPWHKAAKISWGCVK</sequence>
<proteinExistence type="predicted"/>
<dbReference type="Proteomes" id="UP001497444">
    <property type="component" value="Unassembled WGS sequence"/>
</dbReference>
<comment type="caution">
    <text evidence="1">The sequence shown here is derived from an EMBL/GenBank/DDBJ whole genome shotgun (WGS) entry which is preliminary data.</text>
</comment>
<reference evidence="1" key="1">
    <citation type="submission" date="2024-02" db="EMBL/GenBank/DDBJ databases">
        <authorList>
            <consortium name="ELIXIR-Norway"/>
            <consortium name="Elixir Norway"/>
        </authorList>
    </citation>
    <scope>NUCLEOTIDE SEQUENCE</scope>
</reference>
<dbReference type="EMBL" id="CAXAQS010000347">
    <property type="protein sequence ID" value="CAK9251231.1"/>
    <property type="molecule type" value="Genomic_DNA"/>
</dbReference>